<keyword evidence="2" id="KW-1185">Reference proteome</keyword>
<evidence type="ECO:0000313" key="1">
    <source>
        <dbReference type="EMBL" id="ELY92426.1"/>
    </source>
</evidence>
<dbReference type="EMBL" id="AOIL01000030">
    <property type="protein sequence ID" value="ELY92426.1"/>
    <property type="molecule type" value="Genomic_DNA"/>
</dbReference>
<reference evidence="1 2" key="1">
    <citation type="journal article" date="2014" name="PLoS Genet.">
        <title>Phylogenetically driven sequencing of extremely halophilic archaea reveals strategies for static and dynamic osmo-response.</title>
        <authorList>
            <person name="Becker E.A."/>
            <person name="Seitzer P.M."/>
            <person name="Tritt A."/>
            <person name="Larsen D."/>
            <person name="Krusor M."/>
            <person name="Yao A.I."/>
            <person name="Wu D."/>
            <person name="Madern D."/>
            <person name="Eisen J.A."/>
            <person name="Darling A.E."/>
            <person name="Facciotti M.T."/>
        </authorList>
    </citation>
    <scope>NUCLEOTIDE SEQUENCE [LARGE SCALE GENOMIC DNA]</scope>
    <source>
        <strain evidence="1 2">DSM 12281</strain>
    </source>
</reference>
<organism evidence="1 2">
    <name type="scientific">Natrialba taiwanensis DSM 12281</name>
    <dbReference type="NCBI Taxonomy" id="1230458"/>
    <lineage>
        <taxon>Archaea</taxon>
        <taxon>Methanobacteriati</taxon>
        <taxon>Methanobacteriota</taxon>
        <taxon>Stenosarchaea group</taxon>
        <taxon>Halobacteria</taxon>
        <taxon>Halobacteriales</taxon>
        <taxon>Natrialbaceae</taxon>
        <taxon>Natrialba</taxon>
    </lineage>
</organism>
<dbReference type="AlphaFoldDB" id="M0A285"/>
<accession>M0A285</accession>
<dbReference type="Proteomes" id="UP000011648">
    <property type="component" value="Unassembled WGS sequence"/>
</dbReference>
<dbReference type="OrthoDB" id="167375at2157"/>
<name>M0A285_9EURY</name>
<evidence type="ECO:0000313" key="2">
    <source>
        <dbReference type="Proteomes" id="UP000011648"/>
    </source>
</evidence>
<proteinExistence type="predicted"/>
<comment type="caution">
    <text evidence="1">The sequence shown here is derived from an EMBL/GenBank/DDBJ whole genome shotgun (WGS) entry which is preliminary data.</text>
</comment>
<dbReference type="PATRIC" id="fig|1230458.4.peg.1795"/>
<dbReference type="STRING" id="1230458.C484_08979"/>
<protein>
    <submittedName>
        <fullName evidence="1">Uncharacterized protein</fullName>
    </submittedName>
</protein>
<sequence length="81" mass="9303">MQKSAQTLLNSDEWTTIRDFENEKSANSVSKYEAKFIANVEKQYIENEIILVKETHSMGGEQLYHIPKTVFEGIVDQLPAQ</sequence>
<dbReference type="RefSeq" id="WP_006825560.1">
    <property type="nucleotide sequence ID" value="NZ_AOIL01000030.1"/>
</dbReference>
<gene>
    <name evidence="1" type="ORF">C484_08979</name>
</gene>